<evidence type="ECO:0000256" key="1">
    <source>
        <dbReference type="ARBA" id="ARBA00004141"/>
    </source>
</evidence>
<dbReference type="PANTHER" id="PTHR23501">
    <property type="entry name" value="MAJOR FACILITATOR SUPERFAMILY"/>
    <property type="match status" value="1"/>
</dbReference>
<feature type="transmembrane region" description="Helical" evidence="6">
    <location>
        <begin position="372"/>
        <end position="393"/>
    </location>
</feature>
<organism evidence="8 9">
    <name type="scientific">Peltaster fructicola</name>
    <dbReference type="NCBI Taxonomy" id="286661"/>
    <lineage>
        <taxon>Eukaryota</taxon>
        <taxon>Fungi</taxon>
        <taxon>Dikarya</taxon>
        <taxon>Ascomycota</taxon>
        <taxon>Pezizomycotina</taxon>
        <taxon>Dothideomycetes</taxon>
        <taxon>Dothideomycetes incertae sedis</taxon>
        <taxon>Peltaster</taxon>
    </lineage>
</organism>
<name>A0A6H0Y5X3_9PEZI</name>
<comment type="subcellular location">
    <subcellularLocation>
        <location evidence="1">Membrane</location>
        <topology evidence="1">Multi-pass membrane protein</topology>
    </subcellularLocation>
</comment>
<feature type="region of interest" description="Disordered" evidence="5">
    <location>
        <begin position="1"/>
        <end position="30"/>
    </location>
</feature>
<dbReference type="InterPro" id="IPR020846">
    <property type="entry name" value="MFS_dom"/>
</dbReference>
<dbReference type="PANTHER" id="PTHR23501:SF33">
    <property type="entry name" value="MAJOR FACILITATOR SUPERFAMILY (MFS) PROFILE DOMAIN-CONTAINING PROTEIN"/>
    <property type="match status" value="1"/>
</dbReference>
<keyword evidence="9" id="KW-1185">Reference proteome</keyword>
<feature type="transmembrane region" description="Helical" evidence="6">
    <location>
        <begin position="470"/>
        <end position="488"/>
    </location>
</feature>
<evidence type="ECO:0000256" key="6">
    <source>
        <dbReference type="SAM" id="Phobius"/>
    </source>
</evidence>
<feature type="transmembrane region" description="Helical" evidence="6">
    <location>
        <begin position="297"/>
        <end position="315"/>
    </location>
</feature>
<dbReference type="EMBL" id="CP051143">
    <property type="protein sequence ID" value="QIX01990.1"/>
    <property type="molecule type" value="Genomic_DNA"/>
</dbReference>
<dbReference type="OrthoDB" id="6770063at2759"/>
<reference evidence="8 9" key="1">
    <citation type="journal article" date="2016" name="Sci. Rep.">
        <title>Peltaster fructicola genome reveals evolution from an invasive phytopathogen to an ectophytic parasite.</title>
        <authorList>
            <person name="Xu C."/>
            <person name="Chen H."/>
            <person name="Gleason M.L."/>
            <person name="Xu J.R."/>
            <person name="Liu H."/>
            <person name="Zhang R."/>
            <person name="Sun G."/>
        </authorList>
    </citation>
    <scope>NUCLEOTIDE SEQUENCE [LARGE SCALE GENOMIC DNA]</scope>
    <source>
        <strain evidence="8 9">LNHT1506</strain>
    </source>
</reference>
<dbReference type="AlphaFoldDB" id="A0A6H0Y5X3"/>
<feature type="transmembrane region" description="Helical" evidence="6">
    <location>
        <begin position="433"/>
        <end position="458"/>
    </location>
</feature>
<dbReference type="Proteomes" id="UP000503462">
    <property type="component" value="Chromosome 5"/>
</dbReference>
<feature type="transmembrane region" description="Helical" evidence="6">
    <location>
        <begin position="530"/>
        <end position="559"/>
    </location>
</feature>
<dbReference type="PROSITE" id="PS50850">
    <property type="entry name" value="MFS"/>
    <property type="match status" value="1"/>
</dbReference>
<evidence type="ECO:0000256" key="2">
    <source>
        <dbReference type="ARBA" id="ARBA00022692"/>
    </source>
</evidence>
<feature type="region of interest" description="Disordered" evidence="5">
    <location>
        <begin position="568"/>
        <end position="588"/>
    </location>
</feature>
<proteinExistence type="predicted"/>
<feature type="domain" description="Major facilitator superfamily (MFS) profile" evidence="7">
    <location>
        <begin position="71"/>
        <end position="564"/>
    </location>
</feature>
<gene>
    <name evidence="8" type="ORF">AMS68_007507</name>
</gene>
<keyword evidence="4 6" id="KW-0472">Membrane</keyword>
<keyword evidence="2 6" id="KW-0812">Transmembrane</keyword>
<feature type="transmembrane region" description="Helical" evidence="6">
    <location>
        <begin position="336"/>
        <end position="360"/>
    </location>
</feature>
<dbReference type="GO" id="GO:0000329">
    <property type="term" value="C:fungal-type vacuole membrane"/>
    <property type="evidence" value="ECO:0007669"/>
    <property type="project" value="TreeGrafter"/>
</dbReference>
<evidence type="ECO:0000313" key="9">
    <source>
        <dbReference type="Proteomes" id="UP000503462"/>
    </source>
</evidence>
<dbReference type="GO" id="GO:0015174">
    <property type="term" value="F:basic amino acid transmembrane transporter activity"/>
    <property type="evidence" value="ECO:0007669"/>
    <property type="project" value="TreeGrafter"/>
</dbReference>
<feature type="transmembrane region" description="Helical" evidence="6">
    <location>
        <begin position="402"/>
        <end position="421"/>
    </location>
</feature>
<feature type="transmembrane region" description="Helical" evidence="6">
    <location>
        <begin position="265"/>
        <end position="285"/>
    </location>
</feature>
<dbReference type="Pfam" id="PF07690">
    <property type="entry name" value="MFS_1"/>
    <property type="match status" value="1"/>
</dbReference>
<evidence type="ECO:0000256" key="4">
    <source>
        <dbReference type="ARBA" id="ARBA00023136"/>
    </source>
</evidence>
<dbReference type="SUPFAM" id="SSF103473">
    <property type="entry name" value="MFS general substrate transporter"/>
    <property type="match status" value="1"/>
</dbReference>
<evidence type="ECO:0000256" key="5">
    <source>
        <dbReference type="SAM" id="MobiDB-lite"/>
    </source>
</evidence>
<feature type="compositionally biased region" description="Basic and acidic residues" evidence="5">
    <location>
        <begin position="579"/>
        <end position="588"/>
    </location>
</feature>
<dbReference type="InterPro" id="IPR011701">
    <property type="entry name" value="MFS"/>
</dbReference>
<accession>A0A6H0Y5X3</accession>
<evidence type="ECO:0000259" key="7">
    <source>
        <dbReference type="PROSITE" id="PS50850"/>
    </source>
</evidence>
<keyword evidence="3 6" id="KW-1133">Transmembrane helix</keyword>
<protein>
    <recommendedName>
        <fullName evidence="7">Major facilitator superfamily (MFS) profile domain-containing protein</fullName>
    </recommendedName>
</protein>
<evidence type="ECO:0000313" key="8">
    <source>
        <dbReference type="EMBL" id="QIX01990.1"/>
    </source>
</evidence>
<sequence length="588" mass="61991">MAIAETGSSKQAEVATEQTPLLQDQNGAGTATYGELTTQDHALTGDQDANRTAVEDSTADDTAPGTGIYATLSVLLVGVFISQTDQSLVIATYAKVASEFNDLSAGSWLISAYILAQCVAQPLYGKLSEIYGRKTCLQAAYVLFALGTLGSGLGRGIGEVIAARAIQGLGGAGMVSMVSIIITDIVPVHEVGTLRSYVNILQTTGRGCGGVIGGYLTETIGWRWAFLVQVPPTLLAILLVQWRLQLKPTNVSETHQTSWAKLKRVDFIGAFFLCLTVGSFCFVLDRAGTGELSLQSPIAIAFIVTGGVSLIAFIISGNYAVEPIFPLRLWTQRAVVTNYAIVALQTAMQISSVAAVPLVIQATHDLSTAQVGAALIPAFLGNTIGGLLAGYWVKRTRTHKPITIFGAAMGSFAMVLCITTWQGEGFFNFARSLVIFPGGFSVGVVSSSAFVALAAGVLPGEVAIAGSGMYMFFNIGAILGISLGSVVYQTTLASALPKALDGVAGKETIIRRALQDVSYVRQTDDGLRALLVPCFVAAFHNVNYMGLILSGLSVLSAILSPSSRLLVPKQSDDEQQEPLPRRQSVDTM</sequence>
<dbReference type="InterPro" id="IPR036259">
    <property type="entry name" value="MFS_trans_sf"/>
</dbReference>
<dbReference type="Gene3D" id="1.20.1250.20">
    <property type="entry name" value="MFS general substrate transporter like domains"/>
    <property type="match status" value="2"/>
</dbReference>
<feature type="transmembrane region" description="Helical" evidence="6">
    <location>
        <begin position="224"/>
        <end position="244"/>
    </location>
</feature>
<evidence type="ECO:0000256" key="3">
    <source>
        <dbReference type="ARBA" id="ARBA00022989"/>
    </source>
</evidence>